<name>A0A485BDE7_KLUCR</name>
<evidence type="ECO:0000259" key="1">
    <source>
        <dbReference type="Pfam" id="PF22895"/>
    </source>
</evidence>
<dbReference type="GO" id="GO:0016740">
    <property type="term" value="F:transferase activity"/>
    <property type="evidence" value="ECO:0007669"/>
    <property type="project" value="UniProtKB-KW"/>
</dbReference>
<accession>A0A485BDE7</accession>
<gene>
    <name evidence="2" type="ORF">NCTC12993_04490</name>
</gene>
<reference evidence="2 3" key="1">
    <citation type="submission" date="2019-03" db="EMBL/GenBank/DDBJ databases">
        <authorList>
            <consortium name="Pathogen Informatics"/>
        </authorList>
    </citation>
    <scope>NUCLEOTIDE SEQUENCE [LARGE SCALE GENOMIC DNA]</scope>
    <source>
        <strain evidence="2 3">NCTC12993</strain>
    </source>
</reference>
<dbReference type="Pfam" id="PF22895">
    <property type="entry name" value="DUF7024"/>
    <property type="match status" value="1"/>
</dbReference>
<evidence type="ECO:0000313" key="3">
    <source>
        <dbReference type="Proteomes" id="UP000401081"/>
    </source>
</evidence>
<evidence type="ECO:0000313" key="2">
    <source>
        <dbReference type="EMBL" id="VFS70841.1"/>
    </source>
</evidence>
<organism evidence="2 3">
    <name type="scientific">Kluyvera cryocrescens</name>
    <name type="common">Kluyvera citrophila</name>
    <dbReference type="NCBI Taxonomy" id="580"/>
    <lineage>
        <taxon>Bacteria</taxon>
        <taxon>Pseudomonadati</taxon>
        <taxon>Pseudomonadota</taxon>
        <taxon>Gammaproteobacteria</taxon>
        <taxon>Enterobacterales</taxon>
        <taxon>Enterobacteriaceae</taxon>
        <taxon>Kluyvera</taxon>
    </lineage>
</organism>
<sequence>MALTLISRSRYAWVKNEQLLTLNNDVTTTTLHFENPADANTLVIVPPDPQSTNDGNILGHSPRQLGIGMVEIKVVASEG</sequence>
<dbReference type="Proteomes" id="UP000401081">
    <property type="component" value="Unassembled WGS sequence"/>
</dbReference>
<dbReference type="InterPro" id="IPR054288">
    <property type="entry name" value="DUF7024"/>
</dbReference>
<protein>
    <submittedName>
        <fullName evidence="2">Phosphoglycerol transferase I</fullName>
    </submittedName>
</protein>
<dbReference type="EMBL" id="CAADJD010000021">
    <property type="protein sequence ID" value="VFS70841.1"/>
    <property type="molecule type" value="Genomic_DNA"/>
</dbReference>
<keyword evidence="2" id="KW-0808">Transferase</keyword>
<keyword evidence="3" id="KW-1185">Reference proteome</keyword>
<dbReference type="AlphaFoldDB" id="A0A485BDE7"/>
<feature type="domain" description="DUF7024" evidence="1">
    <location>
        <begin position="16"/>
        <end position="75"/>
    </location>
</feature>
<proteinExistence type="predicted"/>